<dbReference type="Gene3D" id="3.40.50.300">
    <property type="entry name" value="P-loop containing nucleotide triphosphate hydrolases"/>
    <property type="match status" value="1"/>
</dbReference>
<dbReference type="Pfam" id="PF00685">
    <property type="entry name" value="Sulfotransfer_1"/>
    <property type="match status" value="1"/>
</dbReference>
<evidence type="ECO:0000259" key="3">
    <source>
        <dbReference type="Pfam" id="PF00685"/>
    </source>
</evidence>
<keyword evidence="2" id="KW-0808">Transferase</keyword>
<reference evidence="4 5" key="1">
    <citation type="submission" date="2023-09" db="EMBL/GenBank/DDBJ databases">
        <authorList>
            <person name="Rey-Velasco X."/>
        </authorList>
    </citation>
    <scope>NUCLEOTIDE SEQUENCE [LARGE SCALE GENOMIC DNA]</scope>
    <source>
        <strain evidence="4 5">W311</strain>
    </source>
</reference>
<dbReference type="EMBL" id="CP135076">
    <property type="protein sequence ID" value="WNO54224.1"/>
    <property type="molecule type" value="Genomic_DNA"/>
</dbReference>
<proteinExistence type="inferred from homology"/>
<sequence>MTRLRAGLRDLSFSTGEILLPRSIKTKGPMGALRRAASHWARDAFVLSYPKAGRTWFRTMIGYIISRQYNLALDNPMEIQHFWKLSSRIPNIGFTHDDSPNLKFGAEVETDKSRYAAKRILFLTRDPRDVLVSYYFDAKNRMKVIDCSIGRYLREERGSIDAIVAFYNAWAQARSRVRAFHWITYEDMHVAPRRVLREACSFLQIPEPDDALLDQAVEFASFENLRKIEMSDGFKHERLRPADPANPESYKVRRGKAGGYVDYLSEDEIAFVDEYIARHLDPFFDIYQRPSVRDRVKSEPGLVG</sequence>
<keyword evidence="5" id="KW-1185">Reference proteome</keyword>
<accession>A0ABZ0BA14</accession>
<dbReference type="SUPFAM" id="SSF52540">
    <property type="entry name" value="P-loop containing nucleoside triphosphate hydrolases"/>
    <property type="match status" value="1"/>
</dbReference>
<feature type="domain" description="Sulfotransferase" evidence="3">
    <location>
        <begin position="42"/>
        <end position="281"/>
    </location>
</feature>
<protein>
    <submittedName>
        <fullName evidence="4">Sulfotransferase domain-containing protein</fullName>
    </submittedName>
</protein>
<evidence type="ECO:0000313" key="5">
    <source>
        <dbReference type="Proteomes" id="UP001302249"/>
    </source>
</evidence>
<gene>
    <name evidence="4" type="ORF">RPR59_02890</name>
</gene>
<evidence type="ECO:0000256" key="1">
    <source>
        <dbReference type="ARBA" id="ARBA00005771"/>
    </source>
</evidence>
<name>A0ABZ0BA14_9SPHN</name>
<organism evidence="4 5">
    <name type="scientific">Stakelama saccharophila</name>
    <dbReference type="NCBI Taxonomy" id="3075605"/>
    <lineage>
        <taxon>Bacteria</taxon>
        <taxon>Pseudomonadati</taxon>
        <taxon>Pseudomonadota</taxon>
        <taxon>Alphaproteobacteria</taxon>
        <taxon>Sphingomonadales</taxon>
        <taxon>Sphingomonadaceae</taxon>
        <taxon>Stakelama</taxon>
    </lineage>
</organism>
<dbReference type="InterPro" id="IPR000863">
    <property type="entry name" value="Sulfotransferase_dom"/>
</dbReference>
<dbReference type="Proteomes" id="UP001302249">
    <property type="component" value="Chromosome"/>
</dbReference>
<evidence type="ECO:0000256" key="2">
    <source>
        <dbReference type="ARBA" id="ARBA00022679"/>
    </source>
</evidence>
<dbReference type="PANTHER" id="PTHR11783">
    <property type="entry name" value="SULFOTRANSFERASE SULT"/>
    <property type="match status" value="1"/>
</dbReference>
<dbReference type="RefSeq" id="WP_313916479.1">
    <property type="nucleotide sequence ID" value="NZ_CP135076.1"/>
</dbReference>
<comment type="similarity">
    <text evidence="1">Belongs to the sulfotransferase 1 family.</text>
</comment>
<dbReference type="InterPro" id="IPR027417">
    <property type="entry name" value="P-loop_NTPase"/>
</dbReference>
<evidence type="ECO:0000313" key="4">
    <source>
        <dbReference type="EMBL" id="WNO54224.1"/>
    </source>
</evidence>